<evidence type="ECO:0000256" key="2">
    <source>
        <dbReference type="ARBA" id="ARBA00022737"/>
    </source>
</evidence>
<organism evidence="6 7">
    <name type="scientific">Ekhidna lutea</name>
    <dbReference type="NCBI Taxonomy" id="447679"/>
    <lineage>
        <taxon>Bacteria</taxon>
        <taxon>Pseudomonadati</taxon>
        <taxon>Bacteroidota</taxon>
        <taxon>Cytophagia</taxon>
        <taxon>Cytophagales</taxon>
        <taxon>Reichenbachiellaceae</taxon>
        <taxon>Ekhidna</taxon>
    </lineage>
</organism>
<dbReference type="GO" id="GO:0007154">
    <property type="term" value="P:cell communication"/>
    <property type="evidence" value="ECO:0007669"/>
    <property type="project" value="InterPro"/>
</dbReference>
<dbReference type="InterPro" id="IPR043744">
    <property type="entry name" value="DUF5689"/>
</dbReference>
<dbReference type="EMBL" id="FZPD01000003">
    <property type="protein sequence ID" value="SNT04897.1"/>
    <property type="molecule type" value="Genomic_DNA"/>
</dbReference>
<keyword evidence="2" id="KW-0677">Repeat</keyword>
<evidence type="ECO:0000259" key="4">
    <source>
        <dbReference type="Pfam" id="PF03160"/>
    </source>
</evidence>
<sequence>MTLLLVLGCSDDNLETVVQTTVKFESSTLNLNEADDALIVTVVLDEPAKKEGNLEVAFSGSASNPDHYIVLPELENGVLKLSFEKGDNEVKFLILPVNDDVNTGSKSITLTLQNPTDGFVLADKTANISITDNDEGESPVETESIAVNFKVRNATISESEVDGYEIEVILERTSAIQQVVEIAVGLPNDYEYGIDFHTDPEMFDFLIPLVFEAGETSEMIKFYPANNNVVEANAELIFTISNWSEGLKQGSEFDLLLTVEEDDVINSEIHTIAELKAYFSTHEGVWYFSTDYFIEGVVTSIDNVPTNKFIYIQDQTGGILISFILDNLLSVGQKVRLNLKNATGHEVNGQKAMLEVEDRLGTILAENIAVQPIEITIDDLIKGTYAGQMVRLKNVSFPHADGVKKWEGSHPLSDGTNKQGIVTTFNRAGFSQETLPKGNFEITGIAGSWNHLHITGLYDLKF</sequence>
<dbReference type="InterPro" id="IPR038081">
    <property type="entry name" value="CalX-like_sf"/>
</dbReference>
<gene>
    <name evidence="6" type="ORF">SAMN05421640_2160</name>
</gene>
<protein>
    <submittedName>
        <fullName evidence="6">Uncharacterized protein</fullName>
    </submittedName>
</protein>
<reference evidence="6 7" key="1">
    <citation type="submission" date="2017-06" db="EMBL/GenBank/DDBJ databases">
        <authorList>
            <person name="Kim H.J."/>
            <person name="Triplett B.A."/>
        </authorList>
    </citation>
    <scope>NUCLEOTIDE SEQUENCE [LARGE SCALE GENOMIC DNA]</scope>
    <source>
        <strain evidence="6 7">DSM 19307</strain>
    </source>
</reference>
<evidence type="ECO:0000313" key="7">
    <source>
        <dbReference type="Proteomes" id="UP000198393"/>
    </source>
</evidence>
<accession>A0A239JGE7</accession>
<dbReference type="Gene3D" id="2.60.40.2030">
    <property type="match status" value="2"/>
</dbReference>
<proteinExistence type="predicted"/>
<dbReference type="InterPro" id="IPR003644">
    <property type="entry name" value="Calx_beta"/>
</dbReference>
<evidence type="ECO:0000256" key="3">
    <source>
        <dbReference type="ARBA" id="ARBA00022837"/>
    </source>
</evidence>
<evidence type="ECO:0000256" key="1">
    <source>
        <dbReference type="ARBA" id="ARBA00022729"/>
    </source>
</evidence>
<dbReference type="AlphaFoldDB" id="A0A239JGE7"/>
<dbReference type="Pfam" id="PF18942">
    <property type="entry name" value="DUF5689"/>
    <property type="match status" value="1"/>
</dbReference>
<keyword evidence="1" id="KW-0732">Signal</keyword>
<dbReference type="SUPFAM" id="SSF141072">
    <property type="entry name" value="CalX-like"/>
    <property type="match status" value="2"/>
</dbReference>
<evidence type="ECO:0000259" key="5">
    <source>
        <dbReference type="Pfam" id="PF18942"/>
    </source>
</evidence>
<keyword evidence="7" id="KW-1185">Reference proteome</keyword>
<dbReference type="Pfam" id="PF03160">
    <property type="entry name" value="Calx-beta"/>
    <property type="match status" value="1"/>
</dbReference>
<feature type="domain" description="DUF5689" evidence="5">
    <location>
        <begin position="268"/>
        <end position="448"/>
    </location>
</feature>
<dbReference type="Proteomes" id="UP000198393">
    <property type="component" value="Unassembled WGS sequence"/>
</dbReference>
<dbReference type="GO" id="GO:0016020">
    <property type="term" value="C:membrane"/>
    <property type="evidence" value="ECO:0007669"/>
    <property type="project" value="InterPro"/>
</dbReference>
<feature type="domain" description="Calx-beta" evidence="4">
    <location>
        <begin position="19"/>
        <end position="134"/>
    </location>
</feature>
<evidence type="ECO:0000313" key="6">
    <source>
        <dbReference type="EMBL" id="SNT04897.1"/>
    </source>
</evidence>
<keyword evidence="3" id="KW-0106">Calcium</keyword>
<name>A0A239JGE7_EKHLU</name>